<name>A0A6I0ETK5_9FIRM</name>
<dbReference type="Proteomes" id="UP000468766">
    <property type="component" value="Unassembled WGS sequence"/>
</dbReference>
<proteinExistence type="predicted"/>
<dbReference type="RefSeq" id="WP_151617571.1">
    <property type="nucleotide sequence ID" value="NZ_WBXO01000001.1"/>
</dbReference>
<evidence type="ECO:0000313" key="3">
    <source>
        <dbReference type="Proteomes" id="UP000468766"/>
    </source>
</evidence>
<dbReference type="OrthoDB" id="10010171at2"/>
<feature type="transmembrane region" description="Helical" evidence="1">
    <location>
        <begin position="20"/>
        <end position="49"/>
    </location>
</feature>
<gene>
    <name evidence="2" type="ORF">F9B85_00005</name>
</gene>
<keyword evidence="3" id="KW-1185">Reference proteome</keyword>
<accession>A0A6I0ETK5</accession>
<organism evidence="2 3">
    <name type="scientific">Heliorestis acidaminivorans</name>
    <dbReference type="NCBI Taxonomy" id="553427"/>
    <lineage>
        <taxon>Bacteria</taxon>
        <taxon>Bacillati</taxon>
        <taxon>Bacillota</taxon>
        <taxon>Clostridia</taxon>
        <taxon>Eubacteriales</taxon>
        <taxon>Heliobacteriaceae</taxon>
        <taxon>Heliorestis</taxon>
    </lineage>
</organism>
<protein>
    <submittedName>
        <fullName evidence="2">Uncharacterized protein</fullName>
    </submittedName>
</protein>
<dbReference type="EMBL" id="WBXO01000001">
    <property type="protein sequence ID" value="KAB2954125.1"/>
    <property type="molecule type" value="Genomic_DNA"/>
</dbReference>
<reference evidence="2 3" key="1">
    <citation type="submission" date="2019-10" db="EMBL/GenBank/DDBJ databases">
        <title>Whole-genome sequence of the extremophile Heliorestis acidaminivorans DSM 24790.</title>
        <authorList>
            <person name="Kyndt J.A."/>
            <person name="Meyer T.E."/>
        </authorList>
    </citation>
    <scope>NUCLEOTIDE SEQUENCE [LARGE SCALE GENOMIC DNA]</scope>
    <source>
        <strain evidence="2 3">DSM 24790</strain>
    </source>
</reference>
<evidence type="ECO:0000313" key="2">
    <source>
        <dbReference type="EMBL" id="KAB2954125.1"/>
    </source>
</evidence>
<keyword evidence="1" id="KW-1133">Transmembrane helix</keyword>
<dbReference type="AlphaFoldDB" id="A0A6I0ETK5"/>
<comment type="caution">
    <text evidence="2">The sequence shown here is derived from an EMBL/GenBank/DDBJ whole genome shotgun (WGS) entry which is preliminary data.</text>
</comment>
<sequence>MISDEFWVKVNGKYIGASVILMLIGALVFGYSRIIGLLLLLGGAIWLLYEIVKSNKEKPEKVKPGDRD</sequence>
<evidence type="ECO:0000256" key="1">
    <source>
        <dbReference type="SAM" id="Phobius"/>
    </source>
</evidence>
<keyword evidence="1" id="KW-0812">Transmembrane</keyword>
<keyword evidence="1" id="KW-0472">Membrane</keyword>